<dbReference type="InterPro" id="IPR001991">
    <property type="entry name" value="Na-dicarboxylate_symporter"/>
</dbReference>
<proteinExistence type="predicted"/>
<feature type="transmembrane region" description="Helical" evidence="8">
    <location>
        <begin position="180"/>
        <end position="205"/>
    </location>
</feature>
<keyword evidence="3" id="KW-1003">Cell membrane</keyword>
<evidence type="ECO:0000256" key="5">
    <source>
        <dbReference type="ARBA" id="ARBA00022847"/>
    </source>
</evidence>
<gene>
    <name evidence="9" type="ORF">CWE06_04135</name>
</gene>
<keyword evidence="10" id="KW-1185">Reference proteome</keyword>
<dbReference type="EMBL" id="PIPI01000001">
    <property type="protein sequence ID" value="RUO22029.1"/>
    <property type="molecule type" value="Genomic_DNA"/>
</dbReference>
<dbReference type="PANTHER" id="PTHR42865:SF7">
    <property type="entry name" value="PROTON_GLUTAMATE-ASPARTATE SYMPORTER"/>
    <property type="match status" value="1"/>
</dbReference>
<feature type="transmembrane region" description="Helical" evidence="8">
    <location>
        <begin position="142"/>
        <end position="159"/>
    </location>
</feature>
<comment type="caution">
    <text evidence="9">The sequence shown here is derived from an EMBL/GenBank/DDBJ whole genome shotgun (WGS) entry which is preliminary data.</text>
</comment>
<protein>
    <submittedName>
        <fullName evidence="9">Dicarboxylate/amino acid:cation symporter</fullName>
    </submittedName>
</protein>
<evidence type="ECO:0000256" key="1">
    <source>
        <dbReference type="ARBA" id="ARBA00004651"/>
    </source>
</evidence>
<feature type="transmembrane region" description="Helical" evidence="8">
    <location>
        <begin position="347"/>
        <end position="369"/>
    </location>
</feature>
<dbReference type="Gene3D" id="1.10.3860.10">
    <property type="entry name" value="Sodium:dicarboxylate symporter"/>
    <property type="match status" value="1"/>
</dbReference>
<keyword evidence="2" id="KW-0813">Transport</keyword>
<dbReference type="FunFam" id="1.10.3860.10:FF:000001">
    <property type="entry name" value="C4-dicarboxylate transport protein"/>
    <property type="match status" value="1"/>
</dbReference>
<comment type="subcellular location">
    <subcellularLocation>
        <location evidence="1">Cell membrane</location>
        <topology evidence="1">Multi-pass membrane protein</topology>
    </subcellularLocation>
</comment>
<feature type="transmembrane region" description="Helical" evidence="8">
    <location>
        <begin position="49"/>
        <end position="67"/>
    </location>
</feature>
<dbReference type="GO" id="GO:0005886">
    <property type="term" value="C:plasma membrane"/>
    <property type="evidence" value="ECO:0007669"/>
    <property type="project" value="UniProtKB-SubCell"/>
</dbReference>
<keyword evidence="5" id="KW-0769">Symport</keyword>
<evidence type="ECO:0000256" key="4">
    <source>
        <dbReference type="ARBA" id="ARBA00022692"/>
    </source>
</evidence>
<keyword evidence="7 8" id="KW-0472">Membrane</keyword>
<keyword evidence="6 8" id="KW-1133">Transmembrane helix</keyword>
<feature type="transmembrane region" description="Helical" evidence="8">
    <location>
        <begin position="79"/>
        <end position="100"/>
    </location>
</feature>
<organism evidence="9 10">
    <name type="scientific">Aliidiomarina haloalkalitolerans</name>
    <dbReference type="NCBI Taxonomy" id="859059"/>
    <lineage>
        <taxon>Bacteria</taxon>
        <taxon>Pseudomonadati</taxon>
        <taxon>Pseudomonadota</taxon>
        <taxon>Gammaproteobacteria</taxon>
        <taxon>Alteromonadales</taxon>
        <taxon>Idiomarinaceae</taxon>
        <taxon>Aliidiomarina</taxon>
    </lineage>
</organism>
<evidence type="ECO:0000313" key="9">
    <source>
        <dbReference type="EMBL" id="RUO22029.1"/>
    </source>
</evidence>
<evidence type="ECO:0000256" key="3">
    <source>
        <dbReference type="ARBA" id="ARBA00022475"/>
    </source>
</evidence>
<dbReference type="InterPro" id="IPR036458">
    <property type="entry name" value="Na:dicarbo_symporter_sf"/>
</dbReference>
<name>A0A432VZC4_9GAMM</name>
<reference evidence="9 10" key="1">
    <citation type="journal article" date="2011" name="Front. Microbiol.">
        <title>Genomic signatures of strain selection and enhancement in Bacillus atrophaeus var. globigii, a historical biowarfare simulant.</title>
        <authorList>
            <person name="Gibbons H.S."/>
            <person name="Broomall S.M."/>
            <person name="McNew L.A."/>
            <person name="Daligault H."/>
            <person name="Chapman C."/>
            <person name="Bruce D."/>
            <person name="Karavis M."/>
            <person name="Krepps M."/>
            <person name="McGregor P.A."/>
            <person name="Hong C."/>
            <person name="Park K.H."/>
            <person name="Akmal A."/>
            <person name="Feldman A."/>
            <person name="Lin J.S."/>
            <person name="Chang W.E."/>
            <person name="Higgs B.W."/>
            <person name="Demirev P."/>
            <person name="Lindquist J."/>
            <person name="Liem A."/>
            <person name="Fochler E."/>
            <person name="Read T.D."/>
            <person name="Tapia R."/>
            <person name="Johnson S."/>
            <person name="Bishop-Lilly K.A."/>
            <person name="Detter C."/>
            <person name="Han C."/>
            <person name="Sozhamannan S."/>
            <person name="Rosenzweig C.N."/>
            <person name="Skowronski E.W."/>
        </authorList>
    </citation>
    <scope>NUCLEOTIDE SEQUENCE [LARGE SCALE GENOMIC DNA]</scope>
    <source>
        <strain evidence="9 10">AK5</strain>
    </source>
</reference>
<feature type="transmembrane region" description="Helical" evidence="8">
    <location>
        <begin position="211"/>
        <end position="233"/>
    </location>
</feature>
<accession>A0A432VZC4</accession>
<dbReference type="PRINTS" id="PR00173">
    <property type="entry name" value="EDTRNSPORT"/>
</dbReference>
<dbReference type="Pfam" id="PF00375">
    <property type="entry name" value="SDF"/>
    <property type="match status" value="1"/>
</dbReference>
<evidence type="ECO:0000256" key="7">
    <source>
        <dbReference type="ARBA" id="ARBA00023136"/>
    </source>
</evidence>
<sequence length="428" mass="45808">MLKAWFAIPFWQRVLGAFVLGAVLGFGLPEIGAAMQPLGQLFVRSIQMLVAPLILFAIVSSITSMQSQSNLGRLASKTVGLFLLTAFIASAIGLAVGTFMDLTPTVELTAAEVVERDIPPVSQVLLSVIPTNPFAALAEGRVLQIIFFAVLLAIALNALKEKAAPVRDFFQAGAEVMYQITRYVLELTPIGVFGLMAWVVGTYGLEMLLPLGKFIIAIYIACLIHIIFVYGSLVRWGAKIKPMQFFRAIFPTQVIAYSTSSSFGTLPSTLKTTTERLGVKKEYASFSLPLGATINMDGCGGIYPAIAAIFIAHLYGIPLGFTEYAIIMVTATLASIGTAGVPGSAMVMLTVTLSAVGLPLEGIAFIAAIDRIIDMMRTATNVTGDMAVSATVARSENMIDESVLVAELERQSNGGQTQRDYSSEPRQN</sequence>
<dbReference type="GO" id="GO:0015293">
    <property type="term" value="F:symporter activity"/>
    <property type="evidence" value="ECO:0007669"/>
    <property type="project" value="UniProtKB-KW"/>
</dbReference>
<evidence type="ECO:0000256" key="2">
    <source>
        <dbReference type="ARBA" id="ARBA00022448"/>
    </source>
</evidence>
<dbReference type="OrthoDB" id="9766690at2"/>
<dbReference type="AlphaFoldDB" id="A0A432VZC4"/>
<keyword evidence="4 8" id="KW-0812">Transmembrane</keyword>
<dbReference type="PANTHER" id="PTHR42865">
    <property type="entry name" value="PROTON/GLUTAMATE-ASPARTATE SYMPORTER"/>
    <property type="match status" value="1"/>
</dbReference>
<evidence type="ECO:0000256" key="6">
    <source>
        <dbReference type="ARBA" id="ARBA00022989"/>
    </source>
</evidence>
<dbReference type="Proteomes" id="UP000288212">
    <property type="component" value="Unassembled WGS sequence"/>
</dbReference>
<dbReference type="RefSeq" id="WP_126791401.1">
    <property type="nucleotide sequence ID" value="NZ_PIPI01000001.1"/>
</dbReference>
<evidence type="ECO:0000256" key="8">
    <source>
        <dbReference type="SAM" id="Phobius"/>
    </source>
</evidence>
<evidence type="ECO:0000313" key="10">
    <source>
        <dbReference type="Proteomes" id="UP000288212"/>
    </source>
</evidence>
<dbReference type="GO" id="GO:0006835">
    <property type="term" value="P:dicarboxylic acid transport"/>
    <property type="evidence" value="ECO:0007669"/>
    <property type="project" value="TreeGrafter"/>
</dbReference>
<dbReference type="SUPFAM" id="SSF118215">
    <property type="entry name" value="Proton glutamate symport protein"/>
    <property type="match status" value="1"/>
</dbReference>